<dbReference type="EMBL" id="BGPR01000913">
    <property type="protein sequence ID" value="GBM40005.1"/>
    <property type="molecule type" value="Genomic_DNA"/>
</dbReference>
<keyword evidence="2" id="KW-1185">Reference proteome</keyword>
<gene>
    <name evidence="1" type="ORF">AVEN_217602_1</name>
</gene>
<accession>A0A4Y2FHU5</accession>
<protein>
    <submittedName>
        <fullName evidence="1">Uncharacterized protein</fullName>
    </submittedName>
</protein>
<dbReference type="Proteomes" id="UP000499080">
    <property type="component" value="Unassembled WGS sequence"/>
</dbReference>
<sequence>MPSFKWAESLNLRLFAAVLVVSSATNFNFCTSYKLLRVITKHSTVMLGIHEKASYVICPNIGFFPSILVEKLGKAFTDVPKVHLRQDSKSQKSCHPDSSSPTLGISSFISSLDARRQCRRGLSRSQIGIGGLSFVF</sequence>
<reference evidence="1 2" key="1">
    <citation type="journal article" date="2019" name="Sci. Rep.">
        <title>Orb-weaving spider Araneus ventricosus genome elucidates the spidroin gene catalogue.</title>
        <authorList>
            <person name="Kono N."/>
            <person name="Nakamura H."/>
            <person name="Ohtoshi R."/>
            <person name="Moran D.A.P."/>
            <person name="Shinohara A."/>
            <person name="Yoshida Y."/>
            <person name="Fujiwara M."/>
            <person name="Mori M."/>
            <person name="Tomita M."/>
            <person name="Arakawa K."/>
        </authorList>
    </citation>
    <scope>NUCLEOTIDE SEQUENCE [LARGE SCALE GENOMIC DNA]</scope>
</reference>
<name>A0A4Y2FHU5_ARAVE</name>
<dbReference type="AlphaFoldDB" id="A0A4Y2FHU5"/>
<comment type="caution">
    <text evidence="1">The sequence shown here is derived from an EMBL/GenBank/DDBJ whole genome shotgun (WGS) entry which is preliminary data.</text>
</comment>
<proteinExistence type="predicted"/>
<organism evidence="1 2">
    <name type="scientific">Araneus ventricosus</name>
    <name type="common">Orbweaver spider</name>
    <name type="synonym">Epeira ventricosa</name>
    <dbReference type="NCBI Taxonomy" id="182803"/>
    <lineage>
        <taxon>Eukaryota</taxon>
        <taxon>Metazoa</taxon>
        <taxon>Ecdysozoa</taxon>
        <taxon>Arthropoda</taxon>
        <taxon>Chelicerata</taxon>
        <taxon>Arachnida</taxon>
        <taxon>Araneae</taxon>
        <taxon>Araneomorphae</taxon>
        <taxon>Entelegynae</taxon>
        <taxon>Araneoidea</taxon>
        <taxon>Araneidae</taxon>
        <taxon>Araneus</taxon>
    </lineage>
</organism>
<evidence type="ECO:0000313" key="1">
    <source>
        <dbReference type="EMBL" id="GBM40005.1"/>
    </source>
</evidence>
<evidence type="ECO:0000313" key="2">
    <source>
        <dbReference type="Proteomes" id="UP000499080"/>
    </source>
</evidence>